<dbReference type="AlphaFoldDB" id="A0A9X6VEJ4"/>
<dbReference type="Proteomes" id="UP000220397">
    <property type="component" value="Unassembled WGS sequence"/>
</dbReference>
<gene>
    <name evidence="2" type="ORF">CN398_05700</name>
    <name evidence="1" type="ORF">FLM80_17095</name>
</gene>
<proteinExistence type="predicted"/>
<evidence type="ECO:0000313" key="2">
    <source>
        <dbReference type="EMBL" id="PFB09125.1"/>
    </source>
</evidence>
<dbReference type="EMBL" id="NTUS01000013">
    <property type="protein sequence ID" value="PFB09125.1"/>
    <property type="molecule type" value="Genomic_DNA"/>
</dbReference>
<protein>
    <submittedName>
        <fullName evidence="2">DUF2639 domain-containing protein</fullName>
    </submittedName>
</protein>
<evidence type="ECO:0000313" key="1">
    <source>
        <dbReference type="EMBL" id="MDN7078782.1"/>
    </source>
</evidence>
<sequence length="50" mass="5794">MGATYPTTKGQCIKALKEKGINRHPQDLRKLELHKHSEVLNVYFKYAHAE</sequence>
<dbReference type="RefSeq" id="WP_000501435.1">
    <property type="nucleotide sequence ID" value="NZ_CAKJXA010000023.1"/>
</dbReference>
<reference evidence="1" key="2">
    <citation type="submission" date="2019-07" db="EMBL/GenBank/DDBJ databases">
        <title>Draft Genome Sequence of Bacillus thuringiensis Strain S906, an Isolate Toxic for Coleopteran and Lepidopteran.</title>
        <authorList>
            <person name="Grynberg P."/>
            <person name="Martins E.S."/>
            <person name="Queiroz P.R."/>
            <person name="Togawa R.C."/>
            <person name="Martins N.F."/>
            <person name="Praca L.B."/>
            <person name="Fiuza V."/>
            <person name="Ramos F."/>
            <person name="Silva E."/>
            <person name="Monnerat R.G."/>
        </authorList>
    </citation>
    <scope>NUCLEOTIDE SEQUENCE</scope>
    <source>
        <strain evidence="1">S906</strain>
    </source>
</reference>
<organism evidence="2 3">
    <name type="scientific">Bacillus thuringiensis</name>
    <dbReference type="NCBI Taxonomy" id="1428"/>
    <lineage>
        <taxon>Bacteria</taxon>
        <taxon>Bacillati</taxon>
        <taxon>Bacillota</taxon>
        <taxon>Bacilli</taxon>
        <taxon>Bacillales</taxon>
        <taxon>Bacillaceae</taxon>
        <taxon>Bacillus</taxon>
        <taxon>Bacillus cereus group</taxon>
    </lineage>
</organism>
<accession>A0A9X6VEJ4</accession>
<evidence type="ECO:0000313" key="3">
    <source>
        <dbReference type="Proteomes" id="UP000220397"/>
    </source>
</evidence>
<reference evidence="2 3" key="1">
    <citation type="submission" date="2017-09" db="EMBL/GenBank/DDBJ databases">
        <title>Large-scale bioinformatics analysis of Bacillus genomes uncovers conserved roles of natural products in bacterial physiology.</title>
        <authorList>
            <consortium name="Agbiome Team Llc"/>
            <person name="Bleich R.M."/>
            <person name="Kirk G.J."/>
            <person name="Santa Maria K.C."/>
            <person name="Allen S.E."/>
            <person name="Farag S."/>
            <person name="Shank E.A."/>
            <person name="Bowers A."/>
        </authorList>
    </citation>
    <scope>NUCLEOTIDE SEQUENCE [LARGE SCALE GENOMIC DNA]</scope>
    <source>
        <strain evidence="2 3">AFS015413</strain>
    </source>
</reference>
<comment type="caution">
    <text evidence="2">The sequence shown here is derived from an EMBL/GenBank/DDBJ whole genome shotgun (WGS) entry which is preliminary data.</text>
</comment>
<name>A0A9X6VEJ4_BACTU</name>
<dbReference type="Pfam" id="PF11121">
    <property type="entry name" value="DUF2639"/>
    <property type="match status" value="1"/>
</dbReference>
<dbReference type="EMBL" id="VIGY01000019">
    <property type="protein sequence ID" value="MDN7078782.1"/>
    <property type="molecule type" value="Genomic_DNA"/>
</dbReference>
<dbReference type="InterPro" id="IPR022580">
    <property type="entry name" value="DUF2639"/>
</dbReference>
<dbReference type="Proteomes" id="UP001168357">
    <property type="component" value="Unassembled WGS sequence"/>
</dbReference>